<dbReference type="Proteomes" id="UP000095287">
    <property type="component" value="Unplaced"/>
</dbReference>
<protein>
    <submittedName>
        <fullName evidence="7">Xpo1 domain-containing protein</fullName>
    </submittedName>
</protein>
<dbReference type="InterPro" id="IPR011989">
    <property type="entry name" value="ARM-like"/>
</dbReference>
<keyword evidence="6" id="KW-1185">Reference proteome</keyword>
<dbReference type="GO" id="GO:0006606">
    <property type="term" value="P:protein import into nucleus"/>
    <property type="evidence" value="ECO:0007669"/>
    <property type="project" value="TreeGrafter"/>
</dbReference>
<proteinExistence type="inferred from homology"/>
<dbReference type="SUPFAM" id="SSF48371">
    <property type="entry name" value="ARM repeat"/>
    <property type="match status" value="1"/>
</dbReference>
<evidence type="ECO:0000256" key="4">
    <source>
        <dbReference type="ARBA" id="ARBA00023242"/>
    </source>
</evidence>
<reference evidence="7" key="1">
    <citation type="submission" date="2016-11" db="UniProtKB">
        <authorList>
            <consortium name="WormBaseParasite"/>
        </authorList>
    </citation>
    <scope>IDENTIFICATION</scope>
</reference>
<dbReference type="WBParaSite" id="L893_g32478.t1">
    <property type="protein sequence ID" value="L893_g32478.t1"/>
    <property type="gene ID" value="L893_g32478"/>
</dbReference>
<keyword evidence="4" id="KW-0539">Nucleus</keyword>
<evidence type="ECO:0000313" key="6">
    <source>
        <dbReference type="Proteomes" id="UP000095287"/>
    </source>
</evidence>
<evidence type="ECO:0000256" key="1">
    <source>
        <dbReference type="ARBA" id="ARBA00004123"/>
    </source>
</evidence>
<dbReference type="Gene3D" id="1.25.10.10">
    <property type="entry name" value="Leucine-rich Repeat Variant"/>
    <property type="match status" value="1"/>
</dbReference>
<dbReference type="InterPro" id="IPR016024">
    <property type="entry name" value="ARM-type_fold"/>
</dbReference>
<sequence length="954" mass="107017">MASGVSLEQRAEQTISLHAEMLAASTRPERRSEINSQLEAIRASDDWQLACFLVERAADLASQFFGASMLYEITKNHCACLLESPEVTDSLRKFLFTVLSQGANSRSQSVINKLSSAMAMFALNCIPDIWDNSIYDMTCAWSSEPELLLRVLAEMPLEFYNLKVQLAQRSAIRSVLQRSSESIIRIIHTVFSQAESSPSLSNAAVECVESWMKLPNISVLEWKPILIPIFTSNSQDGATVARLLTILYTNEELGRMDRFVLEVAECIACSIIPDSSGDPLVNLEDELEHITSLIAAISGFSEIYVYTLCSHAFQNPADTENKTLCTFFLTISSFPGQYPVEECFSEIPDSFWSELRTAVTSLLNEGSNPLLKDFRKTCESQYYAAFARLLVSKLAFSRGMEARFSKEEMEKWKLYRNMRLEPARIAFLFFERSTIQILLSVLQEAASNRDLFQAESVFHVTQFIGDIISESNIHFVIEMINIATTTDFLSGFDECDVHLYLASFLSLLQNTASCIVGCAEDGRQDRAHLCVEIYKVCVGVALRYLSVPKLTEKCLSTLERYVEGRTNLNAMVAEEVLNVCFAYFSDEGNASANRIACLRCIGCCLSVKSYDEVISALRMIISDKQKLDALGDGTFSSENPESTEKQFLFELDVYTNLLGSIRMTSSEGENPCTLLLETYVPTFTKLVNRYSSNAKLMQSVTAALKAGLNVLDPTSEKFFVIYSDVIEQILLLQPYSASPLAQSFLLTFAGNQSAHPVLLGKVADWMAAIQADWEHTQTLSPEERSWKEDDQEELLKFVAGIIRKHWNIVVEHLKQHNSPDVGRFLDSLVAYLCDHVSRSCNSEVVKRSVGIFQFMLNKKEPVMNEVLANKGELIVATLFVRLQSDLLSSIVNLITDVLQFFYANYSQETRAVISRQPNSDNPEVVKALSVNPANKREFLVLLRNFHKRIASPAA</sequence>
<evidence type="ECO:0000256" key="3">
    <source>
        <dbReference type="ARBA" id="ARBA00022448"/>
    </source>
</evidence>
<organism evidence="6 7">
    <name type="scientific">Steinernema glaseri</name>
    <dbReference type="NCBI Taxonomy" id="37863"/>
    <lineage>
        <taxon>Eukaryota</taxon>
        <taxon>Metazoa</taxon>
        <taxon>Ecdysozoa</taxon>
        <taxon>Nematoda</taxon>
        <taxon>Chromadorea</taxon>
        <taxon>Rhabditida</taxon>
        <taxon>Tylenchina</taxon>
        <taxon>Panagrolaimomorpha</taxon>
        <taxon>Strongyloidoidea</taxon>
        <taxon>Steinernematidae</taxon>
        <taxon>Steinernema</taxon>
    </lineage>
</organism>
<dbReference type="Pfam" id="PF08389">
    <property type="entry name" value="Xpo1"/>
    <property type="match status" value="1"/>
</dbReference>
<name>A0A1I8A2Y3_9BILA</name>
<dbReference type="GO" id="GO:0005737">
    <property type="term" value="C:cytoplasm"/>
    <property type="evidence" value="ECO:0007669"/>
    <property type="project" value="TreeGrafter"/>
</dbReference>
<dbReference type="InterPro" id="IPR051345">
    <property type="entry name" value="Importin_beta-like_NTR"/>
</dbReference>
<evidence type="ECO:0000313" key="7">
    <source>
        <dbReference type="WBParaSite" id="L893_g32478.t1"/>
    </source>
</evidence>
<evidence type="ECO:0000259" key="5">
    <source>
        <dbReference type="Pfam" id="PF08389"/>
    </source>
</evidence>
<feature type="domain" description="Exportin-1/Importin-beta-like" evidence="5">
    <location>
        <begin position="110"/>
        <end position="224"/>
    </location>
</feature>
<comment type="similarity">
    <text evidence="2">Belongs to the importin beta family.</text>
</comment>
<dbReference type="PANTHER" id="PTHR12363">
    <property type="entry name" value="TRANSPORTIN 3 AND IMPORTIN 13"/>
    <property type="match status" value="1"/>
</dbReference>
<dbReference type="InterPro" id="IPR013598">
    <property type="entry name" value="Exportin-1/Importin-b-like"/>
</dbReference>
<accession>A0A1I8A2Y3</accession>
<dbReference type="PANTHER" id="PTHR12363:SF33">
    <property type="entry name" value="IMPORTIN-13"/>
    <property type="match status" value="1"/>
</dbReference>
<dbReference type="GO" id="GO:0005634">
    <property type="term" value="C:nucleus"/>
    <property type="evidence" value="ECO:0007669"/>
    <property type="project" value="UniProtKB-SubCell"/>
</dbReference>
<evidence type="ECO:0000256" key="2">
    <source>
        <dbReference type="ARBA" id="ARBA00007991"/>
    </source>
</evidence>
<dbReference type="AlphaFoldDB" id="A0A1I8A2Y3"/>
<comment type="subcellular location">
    <subcellularLocation>
        <location evidence="1">Nucleus</location>
    </subcellularLocation>
</comment>
<keyword evidence="3" id="KW-0813">Transport</keyword>